<dbReference type="GO" id="GO:0005774">
    <property type="term" value="C:vacuolar membrane"/>
    <property type="evidence" value="ECO:0007669"/>
    <property type="project" value="TreeGrafter"/>
</dbReference>
<evidence type="ECO:0000256" key="9">
    <source>
        <dbReference type="SAM" id="MobiDB-lite"/>
    </source>
</evidence>
<organism evidence="10 11">
    <name type="scientific">Pythium insidiosum</name>
    <name type="common">Pythiosis disease agent</name>
    <dbReference type="NCBI Taxonomy" id="114742"/>
    <lineage>
        <taxon>Eukaryota</taxon>
        <taxon>Sar</taxon>
        <taxon>Stramenopiles</taxon>
        <taxon>Oomycota</taxon>
        <taxon>Peronosporomycetes</taxon>
        <taxon>Pythiales</taxon>
        <taxon>Pythiaceae</taxon>
        <taxon>Pythium</taxon>
    </lineage>
</organism>
<proteinExistence type="inferred from homology"/>
<evidence type="ECO:0000313" key="11">
    <source>
        <dbReference type="Proteomes" id="UP001209570"/>
    </source>
</evidence>
<reference evidence="10" key="1">
    <citation type="submission" date="2021-12" db="EMBL/GenBank/DDBJ databases">
        <title>Prjna785345.</title>
        <authorList>
            <person name="Rujirawat T."/>
            <person name="Krajaejun T."/>
        </authorList>
    </citation>
    <scope>NUCLEOTIDE SEQUENCE</scope>
    <source>
        <strain evidence="10">Pi057C3</strain>
    </source>
</reference>
<dbReference type="InterPro" id="IPR000744">
    <property type="entry name" value="NSF_attach"/>
</dbReference>
<evidence type="ECO:0000256" key="2">
    <source>
        <dbReference type="ARBA" id="ARBA00010050"/>
    </source>
</evidence>
<keyword evidence="6" id="KW-0472">Membrane</keyword>
<dbReference type="InterPro" id="IPR011990">
    <property type="entry name" value="TPR-like_helical_dom_sf"/>
</dbReference>
<sequence length="436" mass="46812">MSALQEKKRKEAEEQMKQAAKYMEKTMFRWHPDYLAAAPCLEKAADAFRAAGELERAKKAFSQAAEVQNKNKSPFRAAQNCEQCAKIVAQQIKETRASGRDKERLVEELKQAYDAACSYYSDMGELGKAADALLKGAAACEDASGSLEDLKTMYLRACSLMEAQAKPHFAVDVFRKTLGFLAKSGLYKECLGLLARQIAIFTEIDQHANVHKCYLSETVVWLTLGDVSAADQAYMAHLQSDEYLKSDECALEEDLVRAFKSGNEELLQQTIRKQGFAFLDNQIGRLARKLSVYGGSGSGSASSARVASRTGSSGAAAKNPFAPSSRPAPPKNEYEVAPTAAPAPVAAAAAAPVAATATAAVSNDGEYDLTDSVGASMTVASEEDQSQSDFDFSSLQFASTTVEEYHDKLGDEQGAGSSAVPPPSAHVDDGDMLDLT</sequence>
<protein>
    <recommendedName>
        <fullName evidence="7">Gamma-soluble NSF attachment protein</fullName>
    </recommendedName>
    <alternativeName>
        <fullName evidence="8">N-ethylmaleimide-sensitive factor attachment protein gamma</fullName>
    </alternativeName>
</protein>
<dbReference type="GO" id="GO:0006886">
    <property type="term" value="P:intracellular protein transport"/>
    <property type="evidence" value="ECO:0007669"/>
    <property type="project" value="InterPro"/>
</dbReference>
<dbReference type="PANTHER" id="PTHR13768:SF2">
    <property type="entry name" value="GAMMA-SOLUBLE NSF ATTACHMENT PROTEIN"/>
    <property type="match status" value="1"/>
</dbReference>
<dbReference type="EMBL" id="JAKCXM010000333">
    <property type="protein sequence ID" value="KAJ0395634.1"/>
    <property type="molecule type" value="Genomic_DNA"/>
</dbReference>
<evidence type="ECO:0000256" key="1">
    <source>
        <dbReference type="ARBA" id="ARBA00004170"/>
    </source>
</evidence>
<accession>A0AAD5LWK7</accession>
<comment type="subcellular location">
    <subcellularLocation>
        <location evidence="1">Membrane</location>
        <topology evidence="1">Peripheral membrane protein</topology>
    </subcellularLocation>
</comment>
<comment type="similarity">
    <text evidence="2">Belongs to the SNAP family.</text>
</comment>
<evidence type="ECO:0000313" key="10">
    <source>
        <dbReference type="EMBL" id="KAJ0395634.1"/>
    </source>
</evidence>
<comment type="caution">
    <text evidence="10">The sequence shown here is derived from an EMBL/GenBank/DDBJ whole genome shotgun (WGS) entry which is preliminary data.</text>
</comment>
<keyword evidence="11" id="KW-1185">Reference proteome</keyword>
<dbReference type="GO" id="GO:0005483">
    <property type="term" value="F:soluble NSF attachment protein activity"/>
    <property type="evidence" value="ECO:0007669"/>
    <property type="project" value="TreeGrafter"/>
</dbReference>
<keyword evidence="5" id="KW-0653">Protein transport</keyword>
<feature type="region of interest" description="Disordered" evidence="9">
    <location>
        <begin position="403"/>
        <end position="436"/>
    </location>
</feature>
<gene>
    <name evidence="10" type="ORF">P43SY_003290</name>
</gene>
<dbReference type="Pfam" id="PF14938">
    <property type="entry name" value="SNAP"/>
    <property type="match status" value="1"/>
</dbReference>
<dbReference type="SUPFAM" id="SSF48452">
    <property type="entry name" value="TPR-like"/>
    <property type="match status" value="1"/>
</dbReference>
<dbReference type="GO" id="GO:0019905">
    <property type="term" value="F:syntaxin binding"/>
    <property type="evidence" value="ECO:0007669"/>
    <property type="project" value="TreeGrafter"/>
</dbReference>
<name>A0AAD5LWK7_PYTIN</name>
<evidence type="ECO:0000256" key="3">
    <source>
        <dbReference type="ARBA" id="ARBA00022448"/>
    </source>
</evidence>
<keyword evidence="3" id="KW-0813">Transport</keyword>
<dbReference type="Gene3D" id="1.25.40.10">
    <property type="entry name" value="Tetratricopeptide repeat domain"/>
    <property type="match status" value="1"/>
</dbReference>
<dbReference type="GO" id="GO:0031201">
    <property type="term" value="C:SNARE complex"/>
    <property type="evidence" value="ECO:0007669"/>
    <property type="project" value="TreeGrafter"/>
</dbReference>
<evidence type="ECO:0000256" key="6">
    <source>
        <dbReference type="ARBA" id="ARBA00023136"/>
    </source>
</evidence>
<evidence type="ECO:0000256" key="5">
    <source>
        <dbReference type="ARBA" id="ARBA00022927"/>
    </source>
</evidence>
<feature type="region of interest" description="Disordered" evidence="9">
    <location>
        <begin position="294"/>
        <end position="336"/>
    </location>
</feature>
<keyword evidence="4" id="KW-0931">ER-Golgi transport</keyword>
<feature type="compositionally biased region" description="Low complexity" evidence="9">
    <location>
        <begin position="299"/>
        <end position="317"/>
    </location>
</feature>
<evidence type="ECO:0000256" key="4">
    <source>
        <dbReference type="ARBA" id="ARBA00022892"/>
    </source>
</evidence>
<dbReference type="Proteomes" id="UP001209570">
    <property type="component" value="Unassembled WGS sequence"/>
</dbReference>
<dbReference type="AlphaFoldDB" id="A0AAD5LWK7"/>
<evidence type="ECO:0000256" key="7">
    <source>
        <dbReference type="ARBA" id="ARBA00040047"/>
    </source>
</evidence>
<dbReference type="GO" id="GO:0016192">
    <property type="term" value="P:vesicle-mediated transport"/>
    <property type="evidence" value="ECO:0007669"/>
    <property type="project" value="UniProtKB-KW"/>
</dbReference>
<evidence type="ECO:0000256" key="8">
    <source>
        <dbReference type="ARBA" id="ARBA00042485"/>
    </source>
</evidence>
<dbReference type="PANTHER" id="PTHR13768">
    <property type="entry name" value="SOLUBLE NSF ATTACHMENT PROTEIN SNAP"/>
    <property type="match status" value="1"/>
</dbReference>